<dbReference type="EMBL" id="LIAA01000037">
    <property type="protein sequence ID" value="KXV77053.1"/>
    <property type="molecule type" value="Genomic_DNA"/>
</dbReference>
<comment type="caution">
    <text evidence="1">The sequence shown here is derived from an EMBL/GenBank/DDBJ whole genome shotgun (WGS) entry which is preliminary data.</text>
</comment>
<evidence type="ECO:0000313" key="1">
    <source>
        <dbReference type="EMBL" id="KXV77053.1"/>
    </source>
</evidence>
<name>A0A149VAV7_9PROT</name>
<accession>A0A149VAV7</accession>
<sequence>MILLHFLGNDIPEFSPSNVVSAIEFFQSFPKIPDIIIGITYRPSYSKDVMPGEEFLQYYTEKWQKAFQASVGWLRTYCQANGIAYIDFDRYVSVARDGYDPEDVALSTITPQVGTTLPAYEQWLSGTVNDVGWDWHFPAIQSPTGTTANACTDFSITQRFDTLPTMLIYTLDDEKIGINVSRPVAVYIWFNDASGKIVYAHSDGVRNPDANRIITNISVPKDVSANNPILCAFEAVGPRVRFRIFEPFKNNTSFAPGALDKFGTGETVVCDLLMGRPMAATTMRVSFIGPSSAQMAVLRLCVGNRSCNCRDVHRYVPTTPCYDLYSIIGNSTAPIGGSQAFHMNSSGIRDTQWRAVRDQEWHFLDPNPNKNPFIKTLTVSGVEGNSYIGKYPDGAPGIYRWFDTGGETIATDPGAHNAGQYVVAYKAGQMDANVGSGGFVTIRDASYSYRHFTPHTFKSSAYFAGNLLGVTVSGETNTTILNAATTAPSTPTDAGAEGEFRIDDAGIYFHRNGKWQRILFDPDWE</sequence>
<proteinExistence type="predicted"/>
<evidence type="ECO:0000313" key="2">
    <source>
        <dbReference type="Proteomes" id="UP000075462"/>
    </source>
</evidence>
<evidence type="ECO:0008006" key="3">
    <source>
        <dbReference type="Google" id="ProtNLM"/>
    </source>
</evidence>
<reference evidence="1 2" key="1">
    <citation type="submission" date="2015-06" db="EMBL/GenBank/DDBJ databases">
        <title>Improved classification and identification of acetic acid bacteria using matrix-assisted laser desorption/ionization time-of-flight mass spectrometry; Gluconobacter nephelii and Gluconobacter uchimurae are later heterotypic synonyms of Gluconobacter japonicus and Gluconobacter oxydans, respectively.</title>
        <authorList>
            <person name="Li L."/>
            <person name="Cleenwerck I."/>
            <person name="De Vuyst L."/>
            <person name="Vandamme P."/>
        </authorList>
    </citation>
    <scope>NUCLEOTIDE SEQUENCE [LARGE SCALE GENOMIC DNA]</scope>
    <source>
        <strain evidence="1 2">LMG 1545</strain>
    </source>
</reference>
<dbReference type="AlphaFoldDB" id="A0A149VAV7"/>
<dbReference type="Proteomes" id="UP000075462">
    <property type="component" value="Unassembled WGS sequence"/>
</dbReference>
<organism evidence="1 2">
    <name type="scientific">Acetobacter cerevisiae</name>
    <dbReference type="NCBI Taxonomy" id="178900"/>
    <lineage>
        <taxon>Bacteria</taxon>
        <taxon>Pseudomonadati</taxon>
        <taxon>Pseudomonadota</taxon>
        <taxon>Alphaproteobacteria</taxon>
        <taxon>Acetobacterales</taxon>
        <taxon>Acetobacteraceae</taxon>
        <taxon>Acetobacter</taxon>
    </lineage>
</organism>
<dbReference type="PATRIC" id="fig|178900.7.peg.1667"/>
<protein>
    <recommendedName>
        <fullName evidence="3">SGNH hydrolase-type esterase domain-containing protein</fullName>
    </recommendedName>
</protein>
<gene>
    <name evidence="1" type="ORF">AD954_09275</name>
</gene>